<keyword evidence="3" id="KW-1003">Cell membrane</keyword>
<feature type="compositionally biased region" description="Low complexity" evidence="7">
    <location>
        <begin position="314"/>
        <end position="323"/>
    </location>
</feature>
<dbReference type="InterPro" id="IPR051907">
    <property type="entry name" value="DoxX-like_oxidoreductase"/>
</dbReference>
<organism evidence="9 10">
    <name type="scientific">Pseudonocardia ailaonensis</name>
    <dbReference type="NCBI Taxonomy" id="367279"/>
    <lineage>
        <taxon>Bacteria</taxon>
        <taxon>Bacillati</taxon>
        <taxon>Actinomycetota</taxon>
        <taxon>Actinomycetes</taxon>
        <taxon>Pseudonocardiales</taxon>
        <taxon>Pseudonocardiaceae</taxon>
        <taxon>Pseudonocardia</taxon>
    </lineage>
</organism>
<feature type="region of interest" description="Disordered" evidence="7">
    <location>
        <begin position="205"/>
        <end position="377"/>
    </location>
</feature>
<dbReference type="PANTHER" id="PTHR33452">
    <property type="entry name" value="OXIDOREDUCTASE CATD-RELATED"/>
    <property type="match status" value="1"/>
</dbReference>
<dbReference type="InterPro" id="IPR032808">
    <property type="entry name" value="DoxX"/>
</dbReference>
<dbReference type="EMBL" id="BAAAQK010000032">
    <property type="protein sequence ID" value="GAA1880335.1"/>
    <property type="molecule type" value="Genomic_DNA"/>
</dbReference>
<evidence type="ECO:0000313" key="10">
    <source>
        <dbReference type="Proteomes" id="UP001500449"/>
    </source>
</evidence>
<feature type="region of interest" description="Disordered" evidence="7">
    <location>
        <begin position="389"/>
        <end position="427"/>
    </location>
</feature>
<proteinExistence type="inferred from homology"/>
<evidence type="ECO:0000256" key="3">
    <source>
        <dbReference type="ARBA" id="ARBA00022475"/>
    </source>
</evidence>
<keyword evidence="4 8" id="KW-0812">Transmembrane</keyword>
<keyword evidence="10" id="KW-1185">Reference proteome</keyword>
<evidence type="ECO:0000313" key="9">
    <source>
        <dbReference type="EMBL" id="GAA1880335.1"/>
    </source>
</evidence>
<comment type="similarity">
    <text evidence="2">Belongs to the DoxX family.</text>
</comment>
<accession>A0ABN2NSG9</accession>
<comment type="subcellular location">
    <subcellularLocation>
        <location evidence="1">Cell membrane</location>
        <topology evidence="1">Multi-pass membrane protein</topology>
    </subcellularLocation>
</comment>
<dbReference type="PANTHER" id="PTHR33452:SF1">
    <property type="entry name" value="INNER MEMBRANE PROTEIN YPHA-RELATED"/>
    <property type="match status" value="1"/>
</dbReference>
<feature type="compositionally biased region" description="Polar residues" evidence="7">
    <location>
        <begin position="217"/>
        <end position="228"/>
    </location>
</feature>
<feature type="region of interest" description="Disordered" evidence="7">
    <location>
        <begin position="148"/>
        <end position="179"/>
    </location>
</feature>
<feature type="transmembrane region" description="Helical" evidence="8">
    <location>
        <begin position="81"/>
        <end position="100"/>
    </location>
</feature>
<evidence type="ECO:0000256" key="6">
    <source>
        <dbReference type="ARBA" id="ARBA00023136"/>
    </source>
</evidence>
<keyword evidence="5 8" id="KW-1133">Transmembrane helix</keyword>
<evidence type="ECO:0008006" key="11">
    <source>
        <dbReference type="Google" id="ProtNLM"/>
    </source>
</evidence>
<evidence type="ECO:0000256" key="1">
    <source>
        <dbReference type="ARBA" id="ARBA00004651"/>
    </source>
</evidence>
<evidence type="ECO:0000256" key="2">
    <source>
        <dbReference type="ARBA" id="ARBA00006679"/>
    </source>
</evidence>
<feature type="transmembrane region" description="Helical" evidence="8">
    <location>
        <begin position="112"/>
        <end position="133"/>
    </location>
</feature>
<dbReference type="Pfam" id="PF07681">
    <property type="entry name" value="DoxX"/>
    <property type="match status" value="1"/>
</dbReference>
<feature type="transmembrane region" description="Helical" evidence="8">
    <location>
        <begin position="52"/>
        <end position="74"/>
    </location>
</feature>
<name>A0ABN2NSG9_9PSEU</name>
<reference evidence="9 10" key="1">
    <citation type="journal article" date="2019" name="Int. J. Syst. Evol. Microbiol.">
        <title>The Global Catalogue of Microorganisms (GCM) 10K type strain sequencing project: providing services to taxonomists for standard genome sequencing and annotation.</title>
        <authorList>
            <consortium name="The Broad Institute Genomics Platform"/>
            <consortium name="The Broad Institute Genome Sequencing Center for Infectious Disease"/>
            <person name="Wu L."/>
            <person name="Ma J."/>
        </authorList>
    </citation>
    <scope>NUCLEOTIDE SEQUENCE [LARGE SCALE GENOMIC DNA]</scope>
    <source>
        <strain evidence="9 10">JCM 16009</strain>
    </source>
</reference>
<evidence type="ECO:0000256" key="7">
    <source>
        <dbReference type="SAM" id="MobiDB-lite"/>
    </source>
</evidence>
<feature type="transmembrane region" description="Helical" evidence="8">
    <location>
        <begin position="12"/>
        <end position="32"/>
    </location>
</feature>
<gene>
    <name evidence="9" type="ORF">GCM10009836_72040</name>
</gene>
<dbReference type="Proteomes" id="UP001500449">
    <property type="component" value="Unassembled WGS sequence"/>
</dbReference>
<comment type="caution">
    <text evidence="9">The sequence shown here is derived from an EMBL/GenBank/DDBJ whole genome shotgun (WGS) entry which is preliminary data.</text>
</comment>
<feature type="compositionally biased region" description="Low complexity" evidence="7">
    <location>
        <begin position="269"/>
        <end position="303"/>
    </location>
</feature>
<evidence type="ECO:0000256" key="4">
    <source>
        <dbReference type="ARBA" id="ARBA00022692"/>
    </source>
</evidence>
<protein>
    <recommendedName>
        <fullName evidence="11">DoxX family protein</fullName>
    </recommendedName>
</protein>
<evidence type="ECO:0000256" key="5">
    <source>
        <dbReference type="ARBA" id="ARBA00022989"/>
    </source>
</evidence>
<keyword evidence="6 8" id="KW-0472">Membrane</keyword>
<sequence length="427" mass="44970">MFMSRTIPEPLKHVLVLVARLTISFVMLAHVWLTFVQQGFGNATDQFTNFGIPLAIVATAFTLVVELVGSFLLAAGIFVPWAAAGIAFVMYGAIFFVHGANGVFVKNNGFELVAMIAGICLAIAAFGPGKYSLDHLLFDRRKEEVPAPVDVASDPSGVPVSPAPRAYAGHPAPRWDEPQFGMARQDEGAFGRPAPSVANRFAVQSRPADGQDRHQPVRSSASLSTASVEGTGHHGALQGRQQARSAVQLVEPASVPLPARPSDASYRPATLQSTAVQSSTASQSSTAPQGGTAAQPGYGQGAPATPPAGEPRRSAVPAAVRSAAEQHAAAQPRFESARSAAPAVSLWEEAPREEEPAQAPQFSETPQPQYARYADPAYVAPTPQSRIAAAFVQASRNSERARSESPAWDEPETDGRDSGESGRSTTA</sequence>
<evidence type="ECO:0000256" key="8">
    <source>
        <dbReference type="SAM" id="Phobius"/>
    </source>
</evidence>